<proteinExistence type="predicted"/>
<protein>
    <submittedName>
        <fullName evidence="2">Uncharacterized protein</fullName>
    </submittedName>
</protein>
<dbReference type="Proteomes" id="UP000652761">
    <property type="component" value="Unassembled WGS sequence"/>
</dbReference>
<dbReference type="AlphaFoldDB" id="A0A843WLG0"/>
<comment type="caution">
    <text evidence="2">The sequence shown here is derived from an EMBL/GenBank/DDBJ whole genome shotgun (WGS) entry which is preliminary data.</text>
</comment>
<organism evidence="2 3">
    <name type="scientific">Colocasia esculenta</name>
    <name type="common">Wild taro</name>
    <name type="synonym">Arum esculentum</name>
    <dbReference type="NCBI Taxonomy" id="4460"/>
    <lineage>
        <taxon>Eukaryota</taxon>
        <taxon>Viridiplantae</taxon>
        <taxon>Streptophyta</taxon>
        <taxon>Embryophyta</taxon>
        <taxon>Tracheophyta</taxon>
        <taxon>Spermatophyta</taxon>
        <taxon>Magnoliopsida</taxon>
        <taxon>Liliopsida</taxon>
        <taxon>Araceae</taxon>
        <taxon>Aroideae</taxon>
        <taxon>Colocasieae</taxon>
        <taxon>Colocasia</taxon>
    </lineage>
</organism>
<evidence type="ECO:0000256" key="1">
    <source>
        <dbReference type="SAM" id="Phobius"/>
    </source>
</evidence>
<keyword evidence="1" id="KW-0472">Membrane</keyword>
<feature type="transmembrane region" description="Helical" evidence="1">
    <location>
        <begin position="21"/>
        <end position="40"/>
    </location>
</feature>
<sequence>MEVVGRSQRLAKKRGGLCVPLLAAYDGGLVALVVTVFHAISEIGFCNPFLGAVDGDTRVCSSLTLWSAQGAGWFCLWALDLVEV</sequence>
<gene>
    <name evidence="2" type="ORF">Taro_037678</name>
</gene>
<keyword evidence="3" id="KW-1185">Reference proteome</keyword>
<keyword evidence="1" id="KW-0812">Transmembrane</keyword>
<name>A0A843WLG0_COLES</name>
<evidence type="ECO:0000313" key="3">
    <source>
        <dbReference type="Proteomes" id="UP000652761"/>
    </source>
</evidence>
<reference evidence="2" key="1">
    <citation type="submission" date="2017-07" db="EMBL/GenBank/DDBJ databases">
        <title>Taro Niue Genome Assembly and Annotation.</title>
        <authorList>
            <person name="Atibalentja N."/>
            <person name="Keating K."/>
            <person name="Fields C.J."/>
        </authorList>
    </citation>
    <scope>NUCLEOTIDE SEQUENCE</scope>
    <source>
        <strain evidence="2">Niue_2</strain>
        <tissue evidence="2">Leaf</tissue>
    </source>
</reference>
<evidence type="ECO:0000313" key="2">
    <source>
        <dbReference type="EMBL" id="MQM04874.1"/>
    </source>
</evidence>
<keyword evidence="1" id="KW-1133">Transmembrane helix</keyword>
<accession>A0A843WLG0</accession>
<dbReference type="EMBL" id="NMUH01003301">
    <property type="protein sequence ID" value="MQM04874.1"/>
    <property type="molecule type" value="Genomic_DNA"/>
</dbReference>